<dbReference type="InterPro" id="IPR037215">
    <property type="entry name" value="GUN4-like_sf"/>
</dbReference>
<dbReference type="SUPFAM" id="SSF52540">
    <property type="entry name" value="P-loop containing nucleoside triphosphate hydrolases"/>
    <property type="match status" value="1"/>
</dbReference>
<dbReference type="PANTHER" id="PTHR34800:SF1">
    <property type="entry name" value="TETRAPYRROLE-BINDING PROTEIN, CHLOROPLASTIC"/>
    <property type="match status" value="1"/>
</dbReference>
<dbReference type="Gene3D" id="1.10.10.1770">
    <property type="entry name" value="Gun4-like"/>
    <property type="match status" value="1"/>
</dbReference>
<dbReference type="SUPFAM" id="SSF56436">
    <property type="entry name" value="C-type lectin-like"/>
    <property type="match status" value="1"/>
</dbReference>
<reference evidence="2 3" key="1">
    <citation type="journal article" date="2021" name="Int. J. Syst. Evol. Microbiol.">
        <title>Amazonocrinis nigriterrae gen. nov., sp. nov., Atlanticothrix silvestris gen. nov., sp. nov. and Dendronalium phyllosphericum gen. nov., sp. nov., nostocacean cyanobacteria from Brazilian environments.</title>
        <authorList>
            <person name="Alvarenga D.O."/>
            <person name="Andreote A.P.D."/>
            <person name="Branco L.H.Z."/>
            <person name="Delbaje E."/>
            <person name="Cruz R.B."/>
            <person name="Varani A.M."/>
            <person name="Fiore M.F."/>
        </authorList>
    </citation>
    <scope>NUCLEOTIDE SEQUENCE [LARGE SCALE GENOMIC DNA]</scope>
    <source>
        <strain evidence="2 3">CENA67</strain>
    </source>
</reference>
<keyword evidence="3" id="KW-1185">Reference proteome</keyword>
<protein>
    <submittedName>
        <fullName evidence="2">GUN4 domain-containing protein</fullName>
    </submittedName>
</protein>
<dbReference type="InterPro" id="IPR027417">
    <property type="entry name" value="P-loop_NTPase"/>
</dbReference>
<dbReference type="CDD" id="cd16383">
    <property type="entry name" value="GUN4"/>
    <property type="match status" value="1"/>
</dbReference>
<dbReference type="Proteomes" id="UP000632766">
    <property type="component" value="Unassembled WGS sequence"/>
</dbReference>
<dbReference type="SUPFAM" id="SSF140869">
    <property type="entry name" value="GUN4-like"/>
    <property type="match status" value="1"/>
</dbReference>
<dbReference type="InterPro" id="IPR008629">
    <property type="entry name" value="GUN4-like"/>
</dbReference>
<sequence length="866" mass="99088">MQNITQALVRWLPTGAGVGVTGHFLLNHQWTQAVISTFFTASSSIWVKFSGEFMKALEAKAEEKGKQTGEWAAKQADDLPNKFIKKISGFQSKYKRLLVDFYCDYKTEGFRFGLPVLDLEDVFVPLKVETGNLENISGAMVSTQHTSQHSENQEIWNFLAAISFQYSYRCMAVIAPPGYGKTTLLKHLTLTYAKNDHGKYKAPQFLPVLLYLRDIREAITSQQPPTLPELITNHLKKEPAFVELNPQTDWFNQKLKNGKCLVMLDGLDEVADSSERLQVSEWVNQQMATYRQTAFIITSRPYGYSSAPVDEVGVILKVLPFTLEQMKQFIHSWYLQTEIRSRAGKNNQVVKAEAKKNAADLIDRIINNRAIADMATNPLLVTMIATVHYSGNALPGRRVELYQKICDLLLGTRQAAKRIKSPLTSEQNKSVLQVLALDLMQRATRTFAPAEVENLIAKELQTIVNTTLTPGEFLEQVKDVSGLIVEREQGIFEFAHLSFQEYLAAAEVKELQQEQILIDNFANSWWAEAIRLYAAQSDATNLIQAALQNQTVASLSLAYDCLKESKKVELQTQRQLENILEAGLTSNDAKIAQIAAQVKLSRRLNNLLRINETQEIDRSYLTWAEYQEFIKNTFGTNNIEQGFLPDYAKNFSLTQPVTGISFQAANRFCAWLSLNSNFDNNLINNLIRYRLPTEAEAKHYPATEEKHLTCWTQENRTDGEGIRVVKDQWPPQYRQLLEHLAAGNWREADEETAKMMLKVANRERERYLDVDAIEKFPCSDLRTIDQLWVQYSDGRFGFSVQKRIYEQKKDWEKMYDALEWSHVNNYTSQAPLGHLPIIKDWFDIYPFSSDRGEEKVLFYRAETCKL</sequence>
<gene>
    <name evidence="2" type="ORF">I8748_26280</name>
</gene>
<evidence type="ECO:0000259" key="1">
    <source>
        <dbReference type="PROSITE" id="PS50837"/>
    </source>
</evidence>
<feature type="domain" description="NACHT" evidence="1">
    <location>
        <begin position="169"/>
        <end position="301"/>
    </location>
</feature>
<accession>A0A8J7HXY0</accession>
<dbReference type="RefSeq" id="WP_198127424.1">
    <property type="nucleotide sequence ID" value="NZ_JAECZC010000065.1"/>
</dbReference>
<name>A0A8J7HXY0_9NOST</name>
<dbReference type="Pfam" id="PF05419">
    <property type="entry name" value="GUN4"/>
    <property type="match status" value="1"/>
</dbReference>
<dbReference type="Gene3D" id="1.25.40.620">
    <property type="match status" value="1"/>
</dbReference>
<dbReference type="InterPro" id="IPR016187">
    <property type="entry name" value="CTDL_fold"/>
</dbReference>
<dbReference type="PROSITE" id="PS50837">
    <property type="entry name" value="NACHT"/>
    <property type="match status" value="1"/>
</dbReference>
<dbReference type="GO" id="GO:0046906">
    <property type="term" value="F:tetrapyrrole binding"/>
    <property type="evidence" value="ECO:0007669"/>
    <property type="project" value="TreeGrafter"/>
</dbReference>
<dbReference type="Gene3D" id="3.40.50.300">
    <property type="entry name" value="P-loop containing nucleotide triphosphate hydrolases"/>
    <property type="match status" value="1"/>
</dbReference>
<evidence type="ECO:0000313" key="3">
    <source>
        <dbReference type="Proteomes" id="UP000632766"/>
    </source>
</evidence>
<dbReference type="InterPro" id="IPR005532">
    <property type="entry name" value="SUMF_dom"/>
</dbReference>
<evidence type="ECO:0000313" key="2">
    <source>
        <dbReference type="EMBL" id="MBH8565638.1"/>
    </source>
</evidence>
<comment type="caution">
    <text evidence="2">The sequence shown here is derived from an EMBL/GenBank/DDBJ whole genome shotgun (WGS) entry which is preliminary data.</text>
</comment>
<dbReference type="PANTHER" id="PTHR34800">
    <property type="entry name" value="TETRAPYRROLE-BINDING PROTEIN, CHLOROPLASTIC"/>
    <property type="match status" value="1"/>
</dbReference>
<organism evidence="2 3">
    <name type="scientific">Amazonocrinis nigriterrae CENA67</name>
    <dbReference type="NCBI Taxonomy" id="2794033"/>
    <lineage>
        <taxon>Bacteria</taxon>
        <taxon>Bacillati</taxon>
        <taxon>Cyanobacteriota</taxon>
        <taxon>Cyanophyceae</taxon>
        <taxon>Nostocales</taxon>
        <taxon>Nostocaceae</taxon>
        <taxon>Amazonocrinis</taxon>
        <taxon>Amazonocrinis nigriterrae</taxon>
    </lineage>
</organism>
<dbReference type="Pfam" id="PF03781">
    <property type="entry name" value="FGE-sulfatase"/>
    <property type="match status" value="1"/>
</dbReference>
<proteinExistence type="predicted"/>
<dbReference type="EMBL" id="JAECZC010000065">
    <property type="protein sequence ID" value="MBH8565638.1"/>
    <property type="molecule type" value="Genomic_DNA"/>
</dbReference>
<dbReference type="InterPro" id="IPR007111">
    <property type="entry name" value="NACHT_NTPase"/>
</dbReference>
<dbReference type="AlphaFoldDB" id="A0A8J7HXY0"/>
<dbReference type="Pfam" id="PF05729">
    <property type="entry name" value="NACHT"/>
    <property type="match status" value="1"/>
</dbReference>